<evidence type="ECO:0000259" key="1">
    <source>
        <dbReference type="Pfam" id="PF06985"/>
    </source>
</evidence>
<dbReference type="InterPro" id="IPR010730">
    <property type="entry name" value="HET"/>
</dbReference>
<dbReference type="Pfam" id="PF06985">
    <property type="entry name" value="HET"/>
    <property type="match status" value="1"/>
</dbReference>
<dbReference type="GeneID" id="25295291"/>
<organism evidence="2 3">
    <name type="scientific">Rhinocladiella mackenziei CBS 650.93</name>
    <dbReference type="NCBI Taxonomy" id="1442369"/>
    <lineage>
        <taxon>Eukaryota</taxon>
        <taxon>Fungi</taxon>
        <taxon>Dikarya</taxon>
        <taxon>Ascomycota</taxon>
        <taxon>Pezizomycotina</taxon>
        <taxon>Eurotiomycetes</taxon>
        <taxon>Chaetothyriomycetidae</taxon>
        <taxon>Chaetothyriales</taxon>
        <taxon>Herpotrichiellaceae</taxon>
        <taxon>Rhinocladiella</taxon>
    </lineage>
</organism>
<dbReference type="HOGENOM" id="CLU_004184_7_4_1"/>
<dbReference type="RefSeq" id="XP_013270803.1">
    <property type="nucleotide sequence ID" value="XM_013415349.1"/>
</dbReference>
<dbReference type="Proteomes" id="UP000053617">
    <property type="component" value="Unassembled WGS sequence"/>
</dbReference>
<gene>
    <name evidence="2" type="ORF">Z518_07220</name>
</gene>
<dbReference type="InterPro" id="IPR052895">
    <property type="entry name" value="HetReg/Transcr_Mod"/>
</dbReference>
<name>A0A0D2FNM4_9EURO</name>
<keyword evidence="3" id="KW-1185">Reference proteome</keyword>
<protein>
    <submittedName>
        <fullName evidence="2">Rhinocladiella mackenziei CBS 650.93 unplaced genomic scaffold supercont1.5, whole genome shotgun sequence</fullName>
    </submittedName>
</protein>
<dbReference type="AlphaFoldDB" id="A0A0D2FNM4"/>
<sequence length="473" mass="54176">MDRTFSKAEEVIIDLGSDLASDVLEGLDHYHHIPDDIWDRARVIVQTKSFRACFQFPELPEVGDAFWPAYTKFMLRPWFSRVWIIQEYALAKKASFLIGSEIRPGSYLPRGIIRALQYMVWLYHSDCREPHEEKPNDEFAKCVWEFDRPHTSALLIQEAREFQPGGMPLNTLLWRTKRFDATDPRDKVYAVLGLVEDCAVKDRISINYRTKSIHGIGMQVAQYLIESGKGPYVLYNCLGVRSDKMSWALVLTDPNIDAFSDLYRPTGQLDNLAYLSCGRSQFQFKWGPSPVGKNSKGAQPTIAERVRRLAIMNYWMQPDHGGGGPALIVRGCIIDRVDSRGPALPYTSMIKQDDVTGLSSWLPDSWDWMISVQQLQHLPLEEFTMQCWQTAIADLIIPPEGEGRGYVRASKEEVTPLCLRAIDNAARFVSAQRRNAVKEFRPTMPLDDNFERYNAILSESFRYSFGRRLGVTR</sequence>
<proteinExistence type="predicted"/>
<dbReference type="PANTHER" id="PTHR24148:SF64">
    <property type="entry name" value="HETEROKARYON INCOMPATIBILITY DOMAIN-CONTAINING PROTEIN"/>
    <property type="match status" value="1"/>
</dbReference>
<reference evidence="2 3" key="1">
    <citation type="submission" date="2015-01" db="EMBL/GenBank/DDBJ databases">
        <title>The Genome Sequence of Rhinocladiella mackenzie CBS 650.93.</title>
        <authorList>
            <consortium name="The Broad Institute Genomics Platform"/>
            <person name="Cuomo C."/>
            <person name="de Hoog S."/>
            <person name="Gorbushina A."/>
            <person name="Stielow B."/>
            <person name="Teixiera M."/>
            <person name="Abouelleil A."/>
            <person name="Chapman S.B."/>
            <person name="Priest M."/>
            <person name="Young S.K."/>
            <person name="Wortman J."/>
            <person name="Nusbaum C."/>
            <person name="Birren B."/>
        </authorList>
    </citation>
    <scope>NUCLEOTIDE SEQUENCE [LARGE SCALE GENOMIC DNA]</scope>
    <source>
        <strain evidence="2 3">CBS 650.93</strain>
    </source>
</reference>
<dbReference type="VEuPathDB" id="FungiDB:Z518_07220"/>
<dbReference type="STRING" id="1442369.A0A0D2FNM4"/>
<evidence type="ECO:0000313" key="2">
    <source>
        <dbReference type="EMBL" id="KIX03667.1"/>
    </source>
</evidence>
<dbReference type="PANTHER" id="PTHR24148">
    <property type="entry name" value="ANKYRIN REPEAT DOMAIN-CONTAINING PROTEIN 39 HOMOLOG-RELATED"/>
    <property type="match status" value="1"/>
</dbReference>
<dbReference type="OrthoDB" id="2157530at2759"/>
<evidence type="ECO:0000313" key="3">
    <source>
        <dbReference type="Proteomes" id="UP000053617"/>
    </source>
</evidence>
<accession>A0A0D2FNM4</accession>
<dbReference type="EMBL" id="KN847479">
    <property type="protein sequence ID" value="KIX03667.1"/>
    <property type="molecule type" value="Genomic_DNA"/>
</dbReference>
<feature type="domain" description="Heterokaryon incompatibility" evidence="1">
    <location>
        <begin position="1"/>
        <end position="87"/>
    </location>
</feature>